<comment type="caution">
    <text evidence="3">The sequence shown here is derived from an EMBL/GenBank/DDBJ whole genome shotgun (WGS) entry which is preliminary data.</text>
</comment>
<name>A0A4R2GVH3_9HYPH</name>
<dbReference type="Gene3D" id="3.40.50.300">
    <property type="entry name" value="P-loop containing nucleotide triphosphate hydrolases"/>
    <property type="match status" value="1"/>
</dbReference>
<organism evidence="3 4">
    <name type="scientific">Camelimonas lactis</name>
    <dbReference type="NCBI Taxonomy" id="659006"/>
    <lineage>
        <taxon>Bacteria</taxon>
        <taxon>Pseudomonadati</taxon>
        <taxon>Pseudomonadota</taxon>
        <taxon>Alphaproteobacteria</taxon>
        <taxon>Hyphomicrobiales</taxon>
        <taxon>Chelatococcaceae</taxon>
        <taxon>Camelimonas</taxon>
    </lineage>
</organism>
<dbReference type="Pfam" id="PF03237">
    <property type="entry name" value="Terminase_6N"/>
    <property type="match status" value="1"/>
</dbReference>
<evidence type="ECO:0000259" key="2">
    <source>
        <dbReference type="Pfam" id="PF17289"/>
    </source>
</evidence>
<evidence type="ECO:0000313" key="4">
    <source>
        <dbReference type="Proteomes" id="UP000294881"/>
    </source>
</evidence>
<sequence length="452" mass="48633">MTPARDCLTMPMDSVASLRRALLHCADAGLLTTFLDELPPEVLARLAADWPLFARADQMPPPGDWNIWLMIGGRGAGKTRAGAEWVRGMALGLPPFATTPAGRIALVGETYADVRDVMIEGVSGLLSLGGAARPAWSPARRRLEWPNGAVAQAFSAEDPQGLRGPQFEVAWCDELCKWRNARETWDMLQFGLRLGVRPRQLVTTTPRPMPLLRALMADPRAVLSRARTRDNAANLAPAFLEAVVGRYAGTRLGRQELDGELVEERSDALWSRGAIEAARVTLAPPFVRLVVAIDPPASSGRRADRCGIVAAGRDADGVIHVLEDATLARATPAAWAARAIALYHRHVADALVVEVNQGGEMATAVLRQCDAAAPVTPVRATRGKYVRAEPVAALAEQGRLKFCGVFPELEDELCDFGPDGLSGGRSPDRMDAMVWAVTALMGDGAPPRIRSL</sequence>
<reference evidence="3 4" key="1">
    <citation type="submission" date="2019-03" db="EMBL/GenBank/DDBJ databases">
        <title>Genomic Encyclopedia of Type Strains, Phase IV (KMG-IV): sequencing the most valuable type-strain genomes for metagenomic binning, comparative biology and taxonomic classification.</title>
        <authorList>
            <person name="Goeker M."/>
        </authorList>
    </citation>
    <scope>NUCLEOTIDE SEQUENCE [LARGE SCALE GENOMIC DNA]</scope>
    <source>
        <strain evidence="3 4">DSM 22958</strain>
    </source>
</reference>
<dbReference type="EMBL" id="SLWL01000004">
    <property type="protein sequence ID" value="TCO14126.1"/>
    <property type="molecule type" value="Genomic_DNA"/>
</dbReference>
<gene>
    <name evidence="3" type="ORF">EV666_10478</name>
</gene>
<evidence type="ECO:0000313" key="3">
    <source>
        <dbReference type="EMBL" id="TCO14126.1"/>
    </source>
</evidence>
<keyword evidence="4" id="KW-1185">Reference proteome</keyword>
<feature type="domain" description="Terminase large subunit gp17-like C-terminal" evidence="2">
    <location>
        <begin position="292"/>
        <end position="438"/>
    </location>
</feature>
<accession>A0A4R2GVH3</accession>
<keyword evidence="1" id="KW-1188">Viral release from host cell</keyword>
<dbReference type="InterPro" id="IPR035421">
    <property type="entry name" value="Terminase_6C"/>
</dbReference>
<proteinExistence type="predicted"/>
<dbReference type="Gene3D" id="3.30.420.240">
    <property type="match status" value="1"/>
</dbReference>
<protein>
    <submittedName>
        <fullName evidence="3">Phage terminase large subunit-like protein</fullName>
    </submittedName>
</protein>
<dbReference type="InterPro" id="IPR027417">
    <property type="entry name" value="P-loop_NTPase"/>
</dbReference>
<dbReference type="Pfam" id="PF17289">
    <property type="entry name" value="Terminase_6C"/>
    <property type="match status" value="1"/>
</dbReference>
<dbReference type="AlphaFoldDB" id="A0A4R2GVH3"/>
<dbReference type="Proteomes" id="UP000294881">
    <property type="component" value="Unassembled WGS sequence"/>
</dbReference>
<evidence type="ECO:0000256" key="1">
    <source>
        <dbReference type="ARBA" id="ARBA00022612"/>
    </source>
</evidence>